<evidence type="ECO:0000313" key="5">
    <source>
        <dbReference type="EMBL" id="PWN98085.1"/>
    </source>
</evidence>
<comment type="pathway">
    <text evidence="1">Cofactor biosynthesis; molybdopterin biosynthesis.</text>
</comment>
<reference evidence="5 6" key="1">
    <citation type="journal article" date="2018" name="Mol. Biol. Evol.">
        <title>Broad Genomic Sampling Reveals a Smut Pathogenic Ancestry of the Fungal Clade Ustilaginomycotina.</title>
        <authorList>
            <person name="Kijpornyongpan T."/>
            <person name="Mondo S.J."/>
            <person name="Barry K."/>
            <person name="Sandor L."/>
            <person name="Lee J."/>
            <person name="Lipzen A."/>
            <person name="Pangilinan J."/>
            <person name="LaButti K."/>
            <person name="Hainaut M."/>
            <person name="Henrissat B."/>
            <person name="Grigoriev I.V."/>
            <person name="Spatafora J.W."/>
            <person name="Aime M.C."/>
        </authorList>
    </citation>
    <scope>NUCLEOTIDE SEQUENCE [LARGE SCALE GENOMIC DNA]</scope>
    <source>
        <strain evidence="5 6">MCA 4186</strain>
    </source>
</reference>
<dbReference type="Pfam" id="PF01967">
    <property type="entry name" value="MoaC"/>
    <property type="match status" value="2"/>
</dbReference>
<dbReference type="PANTHER" id="PTHR22960:SF0">
    <property type="entry name" value="MOLYBDENUM COFACTOR BIOSYNTHESIS PROTEIN 1"/>
    <property type="match status" value="1"/>
</dbReference>
<feature type="region of interest" description="Disordered" evidence="3">
    <location>
        <begin position="109"/>
        <end position="187"/>
    </location>
</feature>
<evidence type="ECO:0000256" key="2">
    <source>
        <dbReference type="ARBA" id="ARBA00023150"/>
    </source>
</evidence>
<dbReference type="PANTHER" id="PTHR22960">
    <property type="entry name" value="MOLYBDOPTERIN COFACTOR SYNTHESIS PROTEIN A"/>
    <property type="match status" value="1"/>
</dbReference>
<dbReference type="AlphaFoldDB" id="A0A316ZCS4"/>
<evidence type="ECO:0000259" key="4">
    <source>
        <dbReference type="Pfam" id="PF01967"/>
    </source>
</evidence>
<feature type="region of interest" description="Disordered" evidence="3">
    <location>
        <begin position="28"/>
        <end position="96"/>
    </location>
</feature>
<dbReference type="GO" id="GO:0061798">
    <property type="term" value="F:GTP 3',8'-cyclase activity"/>
    <property type="evidence" value="ECO:0007669"/>
    <property type="project" value="TreeGrafter"/>
</dbReference>
<feature type="domain" description="Molybdopterin cofactor biosynthesis C (MoaC)" evidence="4">
    <location>
        <begin position="184"/>
        <end position="273"/>
    </location>
</feature>
<dbReference type="InterPro" id="IPR036522">
    <property type="entry name" value="MoaC_sf"/>
</dbReference>
<evidence type="ECO:0000313" key="6">
    <source>
        <dbReference type="Proteomes" id="UP000245946"/>
    </source>
</evidence>
<dbReference type="InterPro" id="IPR050105">
    <property type="entry name" value="MoCo_biosynth_MoaA/MoaC"/>
</dbReference>
<feature type="compositionally biased region" description="Low complexity" evidence="3">
    <location>
        <begin position="42"/>
        <end position="80"/>
    </location>
</feature>
<proteinExistence type="predicted"/>
<dbReference type="Gene3D" id="3.30.70.640">
    <property type="entry name" value="Molybdopterin cofactor biosynthesis C (MoaC) domain"/>
    <property type="match status" value="1"/>
</dbReference>
<evidence type="ECO:0000256" key="3">
    <source>
        <dbReference type="SAM" id="MobiDB-lite"/>
    </source>
</evidence>
<dbReference type="SUPFAM" id="SSF55040">
    <property type="entry name" value="Molybdenum cofactor biosynthesis protein C, MoaC"/>
    <property type="match status" value="2"/>
</dbReference>
<keyword evidence="2" id="KW-0501">Molybdenum cofactor biosynthesis</keyword>
<dbReference type="RefSeq" id="XP_025598364.1">
    <property type="nucleotide sequence ID" value="XM_025742293.1"/>
</dbReference>
<evidence type="ECO:0000256" key="1">
    <source>
        <dbReference type="ARBA" id="ARBA00005046"/>
    </source>
</evidence>
<dbReference type="Proteomes" id="UP000245946">
    <property type="component" value="Unassembled WGS sequence"/>
</dbReference>
<organism evidence="5 6">
    <name type="scientific">Tilletiopsis washingtonensis</name>
    <dbReference type="NCBI Taxonomy" id="58919"/>
    <lineage>
        <taxon>Eukaryota</taxon>
        <taxon>Fungi</taxon>
        <taxon>Dikarya</taxon>
        <taxon>Basidiomycota</taxon>
        <taxon>Ustilaginomycotina</taxon>
        <taxon>Exobasidiomycetes</taxon>
        <taxon>Entylomatales</taxon>
        <taxon>Entylomatales incertae sedis</taxon>
        <taxon>Tilletiopsis</taxon>
    </lineage>
</organism>
<name>A0A316ZCS4_9BASI</name>
<dbReference type="UniPathway" id="UPA00344"/>
<accession>A0A316ZCS4</accession>
<dbReference type="GO" id="GO:0006777">
    <property type="term" value="P:Mo-molybdopterin cofactor biosynthetic process"/>
    <property type="evidence" value="ECO:0007669"/>
    <property type="project" value="UniProtKB-KW"/>
</dbReference>
<feature type="compositionally biased region" description="Pro residues" evidence="3">
    <location>
        <begin position="117"/>
        <end position="129"/>
    </location>
</feature>
<protein>
    <submittedName>
        <fullName evidence="5">MoaC-domain-containing protein</fullName>
    </submittedName>
</protein>
<gene>
    <name evidence="5" type="ORF">FA09DRAFT_329721</name>
</gene>
<dbReference type="EMBL" id="KZ819292">
    <property type="protein sequence ID" value="PWN98085.1"/>
    <property type="molecule type" value="Genomic_DNA"/>
</dbReference>
<dbReference type="InterPro" id="IPR002820">
    <property type="entry name" value="Mopterin_CF_biosynth-C_dom"/>
</dbReference>
<dbReference type="STRING" id="58919.A0A316ZCS4"/>
<dbReference type="GO" id="GO:0061799">
    <property type="term" value="F:cyclic pyranopterin monophosphate synthase activity"/>
    <property type="evidence" value="ECO:0007669"/>
    <property type="project" value="TreeGrafter"/>
</dbReference>
<sequence length="415" mass="42811">MCRSKVPLHLLQGAAGSTALRFYSSRQGWDPWDLDGDGGPWGSLDAQADAPADQQAAARMSSSRSAQASASTTPPRSAQSWSSYMGDSDGEDSPWASLDAIADGAEHLAVPFSPSHSPDPPSTRPPSSPHSPLQSEPRVVHNTASSPSRPQDAFRQQAARPPPSSAAPAARLTHVDPGSGEASMVDVSAKASTSRSATASARVYIPASVVPLIRASSDSSTVAPAAPEAWRNKGPVLHTAQLAGIMAAKRTADLIPLCHPLALSHVEVVLEVVEPALSSSQPDLSGLPGQSTDGGFGLDALGADEAWDEPSSSPEERAWIAKQLAEIDGGHETAPSASAEPQEGSAGEAYISVRCTARTSGPTGVEMEALTGASVACLTLWDMLKSVGGRTMRIDGLCVTAKSGGKSGDWTRSSE</sequence>
<keyword evidence="6" id="KW-1185">Reference proteome</keyword>
<dbReference type="GeneID" id="37269837"/>
<feature type="domain" description="Molybdopterin cofactor biosynthesis C (MoaC)" evidence="4">
    <location>
        <begin position="347"/>
        <end position="405"/>
    </location>
</feature>
<dbReference type="OrthoDB" id="429626at2759"/>